<feature type="region of interest" description="Disordered" evidence="1">
    <location>
        <begin position="1"/>
        <end position="22"/>
    </location>
</feature>
<comment type="caution">
    <text evidence="2">The sequence shown here is derived from an EMBL/GenBank/DDBJ whole genome shotgun (WGS) entry which is preliminary data.</text>
</comment>
<proteinExistence type="predicted"/>
<dbReference type="EMBL" id="SCLX01000005">
    <property type="protein sequence ID" value="RXF60018.1"/>
    <property type="molecule type" value="Genomic_DNA"/>
</dbReference>
<evidence type="ECO:0000256" key="1">
    <source>
        <dbReference type="SAM" id="MobiDB-lite"/>
    </source>
</evidence>
<organism evidence="2 3">
    <name type="scientific">Lactobacillus crispatus</name>
    <dbReference type="NCBI Taxonomy" id="47770"/>
    <lineage>
        <taxon>Bacteria</taxon>
        <taxon>Bacillati</taxon>
        <taxon>Bacillota</taxon>
        <taxon>Bacilli</taxon>
        <taxon>Lactobacillales</taxon>
        <taxon>Lactobacillaceae</taxon>
        <taxon>Lactobacillus</taxon>
    </lineage>
</organism>
<name>A0A4Q0LXQ7_9LACO</name>
<accession>A0A4Q0LXQ7</accession>
<protein>
    <submittedName>
        <fullName evidence="2">Uncharacterized protein</fullName>
    </submittedName>
</protein>
<evidence type="ECO:0000313" key="3">
    <source>
        <dbReference type="Proteomes" id="UP000289808"/>
    </source>
</evidence>
<dbReference type="AlphaFoldDB" id="A0A4Q0LXQ7"/>
<reference evidence="2 3" key="1">
    <citation type="submission" date="2019-01" db="EMBL/GenBank/DDBJ databases">
        <title>The genome sequence of Lactobacillus crispatus L49.</title>
        <authorList>
            <person name="Zhong J."/>
            <person name="Zhang J."/>
        </authorList>
    </citation>
    <scope>NUCLEOTIDE SEQUENCE [LARGE SCALE GENOMIC DNA]</scope>
    <source>
        <strain evidence="2 3">L49</strain>
    </source>
</reference>
<feature type="non-terminal residue" evidence="2">
    <location>
        <position position="101"/>
    </location>
</feature>
<gene>
    <name evidence="2" type="ORF">ERD32_01220</name>
</gene>
<evidence type="ECO:0000313" key="2">
    <source>
        <dbReference type="EMBL" id="RXF60018.1"/>
    </source>
</evidence>
<sequence>MADENTQVAPVAGAEENATQENKGFTYYFSDPDSVNAEMHHVVITLPYELPELPWHWHIEKPDDSLKDPVWDLKVNGWVENSKDGQAAILQEATQKIEELD</sequence>
<dbReference type="Proteomes" id="UP000289808">
    <property type="component" value="Unassembled WGS sequence"/>
</dbReference>